<proteinExistence type="predicted"/>
<evidence type="ECO:0000256" key="1">
    <source>
        <dbReference type="ARBA" id="ARBA00022857"/>
    </source>
</evidence>
<sequence>MKIVIIGGSGLIGTKVAERLRKQGHEVLQSSPSTGVNTITGEGLDGALAGANVVIDVTNSPSYEPSAVLSFFETSTTNLLKAERAAGVRHHVALSIVGIERSPDNGYFRAKLAQEALIKKNAVPYTIVRSTQFLEFLGGIADSSTVDGTVHVPHGAFQPIAADEVAGFVAEAATASAENRTIEIAGPEKKPMSDFVTEYLASIGDTRKVLVDPQARYFGTLVDDRALVPLGTAKLGTLDFRTWHSRRSQAAA</sequence>
<dbReference type="InterPro" id="IPR036291">
    <property type="entry name" value="NAD(P)-bd_dom_sf"/>
</dbReference>
<keyword evidence="1" id="KW-0521">NADP</keyword>
<feature type="domain" description="NAD(P)-binding" evidence="2">
    <location>
        <begin position="7"/>
        <end position="174"/>
    </location>
</feature>
<dbReference type="RefSeq" id="WP_220335893.1">
    <property type="nucleotide sequence ID" value="NZ_JAEUAK010000007.1"/>
</dbReference>
<gene>
    <name evidence="3" type="ORF">JNB85_19190</name>
</gene>
<evidence type="ECO:0000313" key="3">
    <source>
        <dbReference type="EMBL" id="MBW9054532.1"/>
    </source>
</evidence>
<dbReference type="PANTHER" id="PTHR42748:SF3">
    <property type="entry name" value="BLL4366 PROTEIN"/>
    <property type="match status" value="1"/>
</dbReference>
<name>A0ABS7GX38_9HYPH</name>
<dbReference type="InterPro" id="IPR051164">
    <property type="entry name" value="NmrA-like_oxidored"/>
</dbReference>
<dbReference type="Proteomes" id="UP000717752">
    <property type="component" value="Unassembled WGS sequence"/>
</dbReference>
<dbReference type="SUPFAM" id="SSF51735">
    <property type="entry name" value="NAD(P)-binding Rossmann-fold domains"/>
    <property type="match status" value="1"/>
</dbReference>
<protein>
    <submittedName>
        <fullName evidence="3">SDR family oxidoreductase</fullName>
    </submittedName>
</protein>
<dbReference type="Gene3D" id="3.40.50.720">
    <property type="entry name" value="NAD(P)-binding Rossmann-like Domain"/>
    <property type="match status" value="1"/>
</dbReference>
<dbReference type="InterPro" id="IPR016040">
    <property type="entry name" value="NAD(P)-bd_dom"/>
</dbReference>
<organism evidence="3 4">
    <name type="scientific">Rhizobium mesosinicum</name>
    <dbReference type="NCBI Taxonomy" id="335017"/>
    <lineage>
        <taxon>Bacteria</taxon>
        <taxon>Pseudomonadati</taxon>
        <taxon>Pseudomonadota</taxon>
        <taxon>Alphaproteobacteria</taxon>
        <taxon>Hyphomicrobiales</taxon>
        <taxon>Rhizobiaceae</taxon>
        <taxon>Rhizobium/Agrobacterium group</taxon>
        <taxon>Rhizobium</taxon>
    </lineage>
</organism>
<evidence type="ECO:0000313" key="4">
    <source>
        <dbReference type="Proteomes" id="UP000717752"/>
    </source>
</evidence>
<dbReference type="EMBL" id="JAEUAK010000007">
    <property type="protein sequence ID" value="MBW9054532.1"/>
    <property type="molecule type" value="Genomic_DNA"/>
</dbReference>
<dbReference type="Pfam" id="PF13460">
    <property type="entry name" value="NAD_binding_10"/>
    <property type="match status" value="1"/>
</dbReference>
<evidence type="ECO:0000259" key="2">
    <source>
        <dbReference type="Pfam" id="PF13460"/>
    </source>
</evidence>
<dbReference type="PANTHER" id="PTHR42748">
    <property type="entry name" value="NITROGEN METABOLITE REPRESSION PROTEIN NMRA FAMILY MEMBER"/>
    <property type="match status" value="1"/>
</dbReference>
<keyword evidence="4" id="KW-1185">Reference proteome</keyword>
<accession>A0ABS7GX38</accession>
<comment type="caution">
    <text evidence="3">The sequence shown here is derived from an EMBL/GenBank/DDBJ whole genome shotgun (WGS) entry which is preliminary data.</text>
</comment>
<reference evidence="3 4" key="1">
    <citation type="journal article" date="2021" name="MBio">
        <title>Poor Competitiveness of Bradyrhizobium in Pigeon Pea Root Colonization in Indian Soils.</title>
        <authorList>
            <person name="Chalasani D."/>
            <person name="Basu A."/>
            <person name="Pullabhotla S.V.S.R.N."/>
            <person name="Jorrin B."/>
            <person name="Neal A.L."/>
            <person name="Poole P.S."/>
            <person name="Podile A.R."/>
            <person name="Tkacz A."/>
        </authorList>
    </citation>
    <scope>NUCLEOTIDE SEQUENCE [LARGE SCALE GENOMIC DNA]</scope>
    <source>
        <strain evidence="3 4">HU56</strain>
    </source>
</reference>